<comment type="caution">
    <text evidence="14">The sequence shown here is derived from an EMBL/GenBank/DDBJ whole genome shotgun (WGS) entry which is preliminary data.</text>
</comment>
<dbReference type="OrthoDB" id="9813296at2"/>
<evidence type="ECO:0000256" key="11">
    <source>
        <dbReference type="ARBA" id="ARBA00047972"/>
    </source>
</evidence>
<comment type="function">
    <text evidence="9">Acts as an acyl-protein thioesterase that hydrolyzes fatty acids from acylated residues in proteins. Regulates the mitochondrial S-depalmitoylation of the nucleophilic active site residue of peroxiredoxin-5/PRDX5, a key antioxidant protein, therefore modulating mitochondrial antioxidant ability. Also catalyzes the deglucuronidation of mycophenolic acid acyl-glucuronide, an active metabolite of the immunosuppressant drug mycophenolate.</text>
</comment>
<feature type="region of interest" description="Disordered" evidence="12">
    <location>
        <begin position="1"/>
        <end position="20"/>
    </location>
</feature>
<evidence type="ECO:0000256" key="9">
    <source>
        <dbReference type="ARBA" id="ARBA00046047"/>
    </source>
</evidence>
<keyword evidence="3" id="KW-0809">Transit peptide</keyword>
<gene>
    <name evidence="14" type="ORF">F1188_14425</name>
</gene>
<dbReference type="AlphaFoldDB" id="A0A5M6I9A0"/>
<dbReference type="Proteomes" id="UP000324065">
    <property type="component" value="Unassembled WGS sequence"/>
</dbReference>
<evidence type="ECO:0000256" key="8">
    <source>
        <dbReference type="ARBA" id="ARBA00042704"/>
    </source>
</evidence>
<evidence type="ECO:0000256" key="3">
    <source>
        <dbReference type="ARBA" id="ARBA00022946"/>
    </source>
</evidence>
<dbReference type="PANTHER" id="PTHR16138:SF7">
    <property type="entry name" value="PALMITOYL-PROTEIN THIOESTERASE ABHD10, MITOCHONDRIAL"/>
    <property type="match status" value="1"/>
</dbReference>
<evidence type="ECO:0000259" key="13">
    <source>
        <dbReference type="Pfam" id="PF00561"/>
    </source>
</evidence>
<proteinExistence type="predicted"/>
<dbReference type="EC" id="3.1.1.93" evidence="4"/>
<dbReference type="EC" id="3.1.2.22" evidence="1"/>
<comment type="catalytic activity">
    <reaction evidence="10">
        <text>S-hexadecanoyl-L-cysteinyl-[protein] + H2O = L-cysteinyl-[protein] + hexadecanoate + H(+)</text>
        <dbReference type="Rhea" id="RHEA:19233"/>
        <dbReference type="Rhea" id="RHEA-COMP:10131"/>
        <dbReference type="Rhea" id="RHEA-COMP:11032"/>
        <dbReference type="ChEBI" id="CHEBI:7896"/>
        <dbReference type="ChEBI" id="CHEBI:15377"/>
        <dbReference type="ChEBI" id="CHEBI:15378"/>
        <dbReference type="ChEBI" id="CHEBI:29950"/>
        <dbReference type="ChEBI" id="CHEBI:74151"/>
        <dbReference type="EC" id="3.1.2.22"/>
    </reaction>
    <physiologicalReaction direction="left-to-right" evidence="10">
        <dbReference type="Rhea" id="RHEA:19234"/>
    </physiologicalReaction>
</comment>
<feature type="domain" description="AB hydrolase-1" evidence="13">
    <location>
        <begin position="39"/>
        <end position="157"/>
    </location>
</feature>
<evidence type="ECO:0000256" key="12">
    <source>
        <dbReference type="SAM" id="MobiDB-lite"/>
    </source>
</evidence>
<dbReference type="InterPro" id="IPR029058">
    <property type="entry name" value="AB_hydrolase_fold"/>
</dbReference>
<dbReference type="Gene3D" id="3.40.50.1820">
    <property type="entry name" value="alpha/beta hydrolase"/>
    <property type="match status" value="1"/>
</dbReference>
<evidence type="ECO:0000256" key="2">
    <source>
        <dbReference type="ARBA" id="ARBA00022801"/>
    </source>
</evidence>
<evidence type="ECO:0000256" key="1">
    <source>
        <dbReference type="ARBA" id="ARBA00012423"/>
    </source>
</evidence>
<sequence length="263" mass="28519">MTDTDTPPGTSPDAAPRRLTRPDGATIAYHTVSGKGPGVIFVHGFMSDMTGGKALFLEHWARRNGRAFVRFDQRGHGVSDGRFEDGTISAWADDLVQVIDHLTEGPQVIVGSSMGGWLMLLAALARPERVAGLLGLAAAPDFTEDLMWSEFDAAARARLARDGVVHVPSDYGDTPYPITRALIEDGRTRTLLGGPIPIHCPVRLIQGMQDESVPWSTAQRLLDRLESSDVELTLVKAGDHRLSELHDLARLERVLTGLLGALE</sequence>
<keyword evidence="15" id="KW-1185">Reference proteome</keyword>
<evidence type="ECO:0000256" key="6">
    <source>
        <dbReference type="ARBA" id="ARBA00041520"/>
    </source>
</evidence>
<dbReference type="GO" id="GO:0102390">
    <property type="term" value="F:mycophenolic acid acyl-glucuronide esterase activity"/>
    <property type="evidence" value="ECO:0007669"/>
    <property type="project" value="UniProtKB-EC"/>
</dbReference>
<name>A0A5M6I9A0_9PROT</name>
<evidence type="ECO:0000256" key="5">
    <source>
        <dbReference type="ARBA" id="ARBA00039314"/>
    </source>
</evidence>
<dbReference type="InterPro" id="IPR000073">
    <property type="entry name" value="AB_hydrolase_1"/>
</dbReference>
<protein>
    <recommendedName>
        <fullName evidence="5">Palmitoyl-protein thioesterase ABHD10, mitochondrial</fullName>
        <ecNumber evidence="4">3.1.1.93</ecNumber>
        <ecNumber evidence="1">3.1.2.22</ecNumber>
    </recommendedName>
    <alternativeName>
        <fullName evidence="7">Acyl-protein thioesterase ABHD10</fullName>
    </alternativeName>
    <alternativeName>
        <fullName evidence="8">Alpha/beta hydrolase domain-containing protein 10</fullName>
    </alternativeName>
    <alternativeName>
        <fullName evidence="6">Mycophenolic acid acyl-glucuronide esterase, mitochondrial</fullName>
    </alternativeName>
</protein>
<evidence type="ECO:0000256" key="7">
    <source>
        <dbReference type="ARBA" id="ARBA00042645"/>
    </source>
</evidence>
<comment type="catalytic activity">
    <reaction evidence="11">
        <text>mycophenolic acid O-acyl-beta-D-glucuronide + H2O = mycophenolate + D-glucuronate + H(+)</text>
        <dbReference type="Rhea" id="RHEA:34179"/>
        <dbReference type="ChEBI" id="CHEBI:15377"/>
        <dbReference type="ChEBI" id="CHEBI:15378"/>
        <dbReference type="ChEBI" id="CHEBI:58720"/>
        <dbReference type="ChEBI" id="CHEBI:62932"/>
        <dbReference type="ChEBI" id="CHEBI:66982"/>
        <dbReference type="EC" id="3.1.1.93"/>
    </reaction>
    <physiologicalReaction direction="left-to-right" evidence="11">
        <dbReference type="Rhea" id="RHEA:34180"/>
    </physiologicalReaction>
</comment>
<dbReference type="EMBL" id="VWPJ01000014">
    <property type="protein sequence ID" value="KAA5604801.1"/>
    <property type="molecule type" value="Genomic_DNA"/>
</dbReference>
<accession>A0A5M6I9A0</accession>
<evidence type="ECO:0000256" key="4">
    <source>
        <dbReference type="ARBA" id="ARBA00039132"/>
    </source>
</evidence>
<evidence type="ECO:0000256" key="10">
    <source>
        <dbReference type="ARBA" id="ARBA00047409"/>
    </source>
</evidence>
<dbReference type="GO" id="GO:0008474">
    <property type="term" value="F:palmitoyl-(protein) hydrolase activity"/>
    <property type="evidence" value="ECO:0007669"/>
    <property type="project" value="UniProtKB-EC"/>
</dbReference>
<keyword evidence="2 14" id="KW-0378">Hydrolase</keyword>
<dbReference type="Pfam" id="PF00561">
    <property type="entry name" value="Abhydrolase_1"/>
    <property type="match status" value="1"/>
</dbReference>
<reference evidence="14 15" key="1">
    <citation type="submission" date="2019-09" db="EMBL/GenBank/DDBJ databases">
        <title>Genome sequence of Roseospira marina, one of the more divergent members of the non-sulfur purple photosynthetic bacterial family, the Rhodospirillaceae.</title>
        <authorList>
            <person name="Meyer T."/>
            <person name="Kyndt J."/>
        </authorList>
    </citation>
    <scope>NUCLEOTIDE SEQUENCE [LARGE SCALE GENOMIC DNA]</scope>
    <source>
        <strain evidence="14 15">DSM 15113</strain>
    </source>
</reference>
<dbReference type="PANTHER" id="PTHR16138">
    <property type="entry name" value="MYCOPHENOLIC ACID ACYL-GLUCURONIDE ESTERASE, MITOCHONDRIAL"/>
    <property type="match status" value="1"/>
</dbReference>
<evidence type="ECO:0000313" key="15">
    <source>
        <dbReference type="Proteomes" id="UP000324065"/>
    </source>
</evidence>
<dbReference type="InterPro" id="IPR052382">
    <property type="entry name" value="ABHD10_acyl-thioesterase"/>
</dbReference>
<dbReference type="SUPFAM" id="SSF53474">
    <property type="entry name" value="alpha/beta-Hydrolases"/>
    <property type="match status" value="1"/>
</dbReference>
<feature type="compositionally biased region" description="Low complexity" evidence="12">
    <location>
        <begin position="1"/>
        <end position="14"/>
    </location>
</feature>
<organism evidence="14 15">
    <name type="scientific">Roseospira marina</name>
    <dbReference type="NCBI Taxonomy" id="140057"/>
    <lineage>
        <taxon>Bacteria</taxon>
        <taxon>Pseudomonadati</taxon>
        <taxon>Pseudomonadota</taxon>
        <taxon>Alphaproteobacteria</taxon>
        <taxon>Rhodospirillales</taxon>
        <taxon>Rhodospirillaceae</taxon>
        <taxon>Roseospira</taxon>
    </lineage>
</organism>
<evidence type="ECO:0000313" key="14">
    <source>
        <dbReference type="EMBL" id="KAA5604801.1"/>
    </source>
</evidence>